<feature type="transmembrane region" description="Helical" evidence="6">
    <location>
        <begin position="151"/>
        <end position="170"/>
    </location>
</feature>
<dbReference type="GO" id="GO:0034755">
    <property type="term" value="P:iron ion transmembrane transport"/>
    <property type="evidence" value="ECO:0007669"/>
    <property type="project" value="TreeGrafter"/>
</dbReference>
<dbReference type="Pfam" id="PF01566">
    <property type="entry name" value="Nramp"/>
    <property type="match status" value="1"/>
</dbReference>
<dbReference type="InterPro" id="IPR001046">
    <property type="entry name" value="NRAMP_fam"/>
</dbReference>
<dbReference type="PANTHER" id="PTHR11706">
    <property type="entry name" value="SOLUTE CARRIER PROTEIN FAMILY 11 MEMBER"/>
    <property type="match status" value="1"/>
</dbReference>
<evidence type="ECO:0000256" key="6">
    <source>
        <dbReference type="SAM" id="Phobius"/>
    </source>
</evidence>
<evidence type="ECO:0000256" key="5">
    <source>
        <dbReference type="ARBA" id="ARBA00023136"/>
    </source>
</evidence>
<name>A0A0G1N013_9BACT</name>
<evidence type="ECO:0000313" key="8">
    <source>
        <dbReference type="Proteomes" id="UP000034911"/>
    </source>
</evidence>
<evidence type="ECO:0000256" key="1">
    <source>
        <dbReference type="ARBA" id="ARBA00004141"/>
    </source>
</evidence>
<dbReference type="EMBL" id="LCLH01000012">
    <property type="protein sequence ID" value="KKU13834.1"/>
    <property type="molecule type" value="Genomic_DNA"/>
</dbReference>
<feature type="transmembrane region" description="Helical" evidence="6">
    <location>
        <begin position="12"/>
        <end position="28"/>
    </location>
</feature>
<dbReference type="STRING" id="1619050.UX20_C0012G0013"/>
<feature type="transmembrane region" description="Helical" evidence="6">
    <location>
        <begin position="119"/>
        <end position="139"/>
    </location>
</feature>
<reference evidence="7 8" key="1">
    <citation type="journal article" date="2015" name="Nature">
        <title>rRNA introns, odd ribosomes, and small enigmatic genomes across a large radiation of phyla.</title>
        <authorList>
            <person name="Brown C.T."/>
            <person name="Hug L.A."/>
            <person name="Thomas B.C."/>
            <person name="Sharon I."/>
            <person name="Castelle C.J."/>
            <person name="Singh A."/>
            <person name="Wilkins M.J."/>
            <person name="Williams K.H."/>
            <person name="Banfield J.F."/>
        </authorList>
    </citation>
    <scope>NUCLEOTIDE SEQUENCE [LARGE SCALE GENOMIC DNA]</scope>
</reference>
<dbReference type="GO" id="GO:0015086">
    <property type="term" value="F:cadmium ion transmembrane transporter activity"/>
    <property type="evidence" value="ECO:0007669"/>
    <property type="project" value="TreeGrafter"/>
</dbReference>
<dbReference type="PATRIC" id="fig|1619050.3.peg.276"/>
<accession>A0A0G1N013</accession>
<dbReference type="AlphaFoldDB" id="A0A0G1N013"/>
<dbReference type="Proteomes" id="UP000034911">
    <property type="component" value="Unassembled WGS sequence"/>
</dbReference>
<evidence type="ECO:0000256" key="4">
    <source>
        <dbReference type="ARBA" id="ARBA00022989"/>
    </source>
</evidence>
<feature type="transmembrane region" description="Helical" evidence="6">
    <location>
        <begin position="190"/>
        <end position="210"/>
    </location>
</feature>
<comment type="caution">
    <text evidence="7">The sequence shown here is derived from an EMBL/GenBank/DDBJ whole genome shotgun (WGS) entry which is preliminary data.</text>
</comment>
<organism evidence="7 8">
    <name type="scientific">Candidatus Magasanikbacteria bacterium GW2011_GWC2_45_8</name>
    <dbReference type="NCBI Taxonomy" id="1619050"/>
    <lineage>
        <taxon>Bacteria</taxon>
        <taxon>Candidatus Magasanikiibacteriota</taxon>
    </lineage>
</organism>
<feature type="transmembrane region" description="Helical" evidence="6">
    <location>
        <begin position="231"/>
        <end position="255"/>
    </location>
</feature>
<evidence type="ECO:0000256" key="2">
    <source>
        <dbReference type="ARBA" id="ARBA00022448"/>
    </source>
</evidence>
<keyword evidence="5 6" id="KW-0472">Membrane</keyword>
<gene>
    <name evidence="7" type="ORF">UX20_C0012G0013</name>
</gene>
<keyword evidence="3 6" id="KW-0812">Transmembrane</keyword>
<protein>
    <submittedName>
        <fullName evidence="7">Natural resistance-associated macrophage protein</fullName>
    </submittedName>
</protein>
<dbReference type="GO" id="GO:0005384">
    <property type="term" value="F:manganese ion transmembrane transporter activity"/>
    <property type="evidence" value="ECO:0007669"/>
    <property type="project" value="TreeGrafter"/>
</dbReference>
<sequence length="312" mass="33856">MKEQTKKLWPRLLVILAVVGPGIITGTADNDAGGIATYSVSGAMFGYQLLWVLALITVVLAITQEMGARLGIVTGKGLAALIRENFSFRATFFIIAFSFIANWANILAEFAGIASIAKIYHFSPFLIVLPAAVTISWIVIQGNFKNIQRIFLTSSFLYIAYIVAGFMAHPDWTAAIKNTVVPSWQANKEFLFITIALIGTTVTVWGQFFIQSYFAEKGVRAKDLPLARADVCVGSFWTNIVAFFIIVATAGTLYVKGISITDAADAAIALEPFAGALAEVDEAGRSDAFDIAAIRSEVYIGGEYFILCVEKF</sequence>
<dbReference type="GO" id="GO:0005886">
    <property type="term" value="C:plasma membrane"/>
    <property type="evidence" value="ECO:0007669"/>
    <property type="project" value="TreeGrafter"/>
</dbReference>
<keyword evidence="2" id="KW-0813">Transport</keyword>
<feature type="transmembrane region" description="Helical" evidence="6">
    <location>
        <begin position="40"/>
        <end position="62"/>
    </location>
</feature>
<keyword evidence="4 6" id="KW-1133">Transmembrane helix</keyword>
<proteinExistence type="predicted"/>
<feature type="transmembrane region" description="Helical" evidence="6">
    <location>
        <begin position="86"/>
        <end position="107"/>
    </location>
</feature>
<dbReference type="PANTHER" id="PTHR11706:SF33">
    <property type="entry name" value="NATURAL RESISTANCE-ASSOCIATED MACROPHAGE PROTEIN 2"/>
    <property type="match status" value="1"/>
</dbReference>
<evidence type="ECO:0000313" key="7">
    <source>
        <dbReference type="EMBL" id="KKU13834.1"/>
    </source>
</evidence>
<evidence type="ECO:0000256" key="3">
    <source>
        <dbReference type="ARBA" id="ARBA00022692"/>
    </source>
</evidence>
<comment type="subcellular location">
    <subcellularLocation>
        <location evidence="1">Membrane</location>
        <topology evidence="1">Multi-pass membrane protein</topology>
    </subcellularLocation>
</comment>